<evidence type="ECO:0000313" key="2">
    <source>
        <dbReference type="Proteomes" id="UP001153269"/>
    </source>
</evidence>
<dbReference type="Proteomes" id="UP001153269">
    <property type="component" value="Unassembled WGS sequence"/>
</dbReference>
<dbReference type="AlphaFoldDB" id="A0A9N7UXK9"/>
<evidence type="ECO:0000313" key="1">
    <source>
        <dbReference type="EMBL" id="CAB1441352.1"/>
    </source>
</evidence>
<proteinExistence type="predicted"/>
<name>A0A9N7UXK9_PLEPL</name>
<keyword evidence="2" id="KW-1185">Reference proteome</keyword>
<protein>
    <submittedName>
        <fullName evidence="1">Uncharacterized protein</fullName>
    </submittedName>
</protein>
<gene>
    <name evidence="1" type="ORF">PLEPLA_LOCUS29128</name>
</gene>
<reference evidence="1" key="1">
    <citation type="submission" date="2020-03" db="EMBL/GenBank/DDBJ databases">
        <authorList>
            <person name="Weist P."/>
        </authorList>
    </citation>
    <scope>NUCLEOTIDE SEQUENCE</scope>
</reference>
<sequence>MAEVFIVITSGSSTLRRLRRTGVTATSGGLGLLRDFDTLKDISAVHLDLKSETIMLCKPPVRQLQRAGARHEVRVRNQGPVVTVQSGRGLMTLSPSGRDWGNKSWAVARNSHSPGPQWPFSTNSEMSSTIWKQALFHPEEPVSHRVVAPLLVIQSECYHSLEIQGCLPGPLPQTWTPLRKTGPSGLQ</sequence>
<organism evidence="1 2">
    <name type="scientific">Pleuronectes platessa</name>
    <name type="common">European plaice</name>
    <dbReference type="NCBI Taxonomy" id="8262"/>
    <lineage>
        <taxon>Eukaryota</taxon>
        <taxon>Metazoa</taxon>
        <taxon>Chordata</taxon>
        <taxon>Craniata</taxon>
        <taxon>Vertebrata</taxon>
        <taxon>Euteleostomi</taxon>
        <taxon>Actinopterygii</taxon>
        <taxon>Neopterygii</taxon>
        <taxon>Teleostei</taxon>
        <taxon>Neoteleostei</taxon>
        <taxon>Acanthomorphata</taxon>
        <taxon>Carangaria</taxon>
        <taxon>Pleuronectiformes</taxon>
        <taxon>Pleuronectoidei</taxon>
        <taxon>Pleuronectidae</taxon>
        <taxon>Pleuronectes</taxon>
    </lineage>
</organism>
<accession>A0A9N7UXK9</accession>
<dbReference type="EMBL" id="CADEAL010002624">
    <property type="protein sequence ID" value="CAB1441352.1"/>
    <property type="molecule type" value="Genomic_DNA"/>
</dbReference>
<comment type="caution">
    <text evidence="1">The sequence shown here is derived from an EMBL/GenBank/DDBJ whole genome shotgun (WGS) entry which is preliminary data.</text>
</comment>